<feature type="compositionally biased region" description="Low complexity" evidence="10">
    <location>
        <begin position="93"/>
        <end position="105"/>
    </location>
</feature>
<comment type="subcellular location">
    <subcellularLocation>
        <location evidence="9">Cell membrane</location>
        <topology evidence="9">Single-pass membrane protein</topology>
    </subcellularLocation>
    <subcellularLocation>
        <location evidence="1">Membrane</location>
        <topology evidence="1">Single-pass membrane protein</topology>
    </subcellularLocation>
</comment>
<gene>
    <name evidence="9" type="primary">tatB</name>
    <name evidence="11" type="ORF">MBSD_2131</name>
    <name evidence="12" type="ORF">MBSD_n0242</name>
</gene>
<dbReference type="InterPro" id="IPR003369">
    <property type="entry name" value="TatA/B/E"/>
</dbReference>
<evidence type="ECO:0000313" key="12">
    <source>
        <dbReference type="EMBL" id="GAP64959.1"/>
    </source>
</evidence>
<dbReference type="HOGENOM" id="CLU_086034_1_1_6"/>
<keyword evidence="13" id="KW-1185">Reference proteome</keyword>
<comment type="function">
    <text evidence="9">Part of the twin-arginine translocation (Tat) system that transports large folded proteins containing a characteristic twin-arginine motif in their signal peptide across membranes. Together with TatC, TatB is part of a receptor directly interacting with Tat signal peptides. TatB may form an oligomeric binding site that transiently accommodates folded Tat precursor proteins before their translocation.</text>
</comment>
<evidence type="ECO:0000256" key="9">
    <source>
        <dbReference type="HAMAP-Rule" id="MF_00237"/>
    </source>
</evidence>
<evidence type="ECO:0000256" key="1">
    <source>
        <dbReference type="ARBA" id="ARBA00004167"/>
    </source>
</evidence>
<dbReference type="Proteomes" id="UP000253740">
    <property type="component" value="Unassembled WGS sequence"/>
</dbReference>
<evidence type="ECO:0000256" key="4">
    <source>
        <dbReference type="ARBA" id="ARBA00022692"/>
    </source>
</evidence>
<protein>
    <recommendedName>
        <fullName evidence="9">Sec-independent protein translocase protein TatB</fullName>
    </recommendedName>
</protein>
<keyword evidence="4 9" id="KW-0812">Transmembrane</keyword>
<proteinExistence type="inferred from homology"/>
<dbReference type="RefSeq" id="WP_062534315.1">
    <property type="nucleotide sequence ID" value="NZ_DF970140.1"/>
</dbReference>
<evidence type="ECO:0000256" key="8">
    <source>
        <dbReference type="ARBA" id="ARBA00023136"/>
    </source>
</evidence>
<comment type="similarity">
    <text evidence="9">Belongs to the TatB family.</text>
</comment>
<evidence type="ECO:0000256" key="2">
    <source>
        <dbReference type="ARBA" id="ARBA00022448"/>
    </source>
</evidence>
<feature type="compositionally biased region" description="Basic and acidic residues" evidence="10">
    <location>
        <begin position="108"/>
        <end position="123"/>
    </location>
</feature>
<reference evidence="11" key="1">
    <citation type="submission" date="2015-03" db="EMBL/GenBank/DDBJ databases">
        <title>Draft genome sequence of Mizugakiibacter sediminis skMP5.</title>
        <authorList>
            <person name="Watanabe T."/>
            <person name="Kojima H."/>
            <person name="Fukui M."/>
        </authorList>
    </citation>
    <scope>NUCLEOTIDE SEQUENCE</scope>
    <source>
        <strain evidence="11">SkMP5</strain>
    </source>
</reference>
<dbReference type="NCBIfam" id="TIGR01410">
    <property type="entry name" value="tatB"/>
    <property type="match status" value="1"/>
</dbReference>
<dbReference type="GO" id="GO:0008320">
    <property type="term" value="F:protein transmembrane transporter activity"/>
    <property type="evidence" value="ECO:0007669"/>
    <property type="project" value="UniProtKB-UniRule"/>
</dbReference>
<dbReference type="STRING" id="1475481.GCA_000953855_00246"/>
<dbReference type="PANTHER" id="PTHR33162:SF1">
    <property type="entry name" value="SEC-INDEPENDENT PROTEIN TRANSLOCASE PROTEIN TATA, CHLOROPLASTIC"/>
    <property type="match status" value="1"/>
</dbReference>
<dbReference type="EMBL" id="DF952381">
    <property type="protein sequence ID" value="GAN45582.1"/>
    <property type="molecule type" value="Genomic_DNA"/>
</dbReference>
<keyword evidence="8 9" id="KW-0472">Membrane</keyword>
<evidence type="ECO:0000256" key="7">
    <source>
        <dbReference type="ARBA" id="ARBA00023010"/>
    </source>
</evidence>
<dbReference type="AlphaFoldDB" id="A0A0K8QJF5"/>
<keyword evidence="3 9" id="KW-1003">Cell membrane</keyword>
<evidence type="ECO:0000256" key="3">
    <source>
        <dbReference type="ARBA" id="ARBA00022475"/>
    </source>
</evidence>
<dbReference type="Pfam" id="PF02416">
    <property type="entry name" value="TatA_B_E"/>
    <property type="match status" value="1"/>
</dbReference>
<dbReference type="PANTHER" id="PTHR33162">
    <property type="entry name" value="SEC-INDEPENDENT PROTEIN TRANSLOCASE PROTEIN TATA, CHLOROPLASTIC"/>
    <property type="match status" value="1"/>
</dbReference>
<reference evidence="12" key="2">
    <citation type="submission" date="2015-08" db="EMBL/GenBank/DDBJ databases">
        <title>Complete DNA Sequence of Pseudomonas syringae pv. actinidiae, the Causal Agent of Kiwifruit Canker Disease.</title>
        <authorList>
            <person name="Rikkerink E.H.A."/>
            <person name="Fineran P.C."/>
        </authorList>
    </citation>
    <scope>NUCLEOTIDE SEQUENCE</scope>
    <source>
        <strain evidence="12">SkMP5</strain>
    </source>
</reference>
<organism evidence="12">
    <name type="scientific">Mizugakiibacter sediminis</name>
    <dbReference type="NCBI Taxonomy" id="1475481"/>
    <lineage>
        <taxon>Bacteria</taxon>
        <taxon>Pseudomonadati</taxon>
        <taxon>Pseudomonadota</taxon>
        <taxon>Gammaproteobacteria</taxon>
        <taxon>Lysobacterales</taxon>
        <taxon>Rhodanobacteraceae</taxon>
        <taxon>Mizugakiibacter</taxon>
    </lineage>
</organism>
<keyword evidence="5 9" id="KW-0653">Protein transport</keyword>
<keyword evidence="6 9" id="KW-1133">Transmembrane helix</keyword>
<dbReference type="InterPro" id="IPR018448">
    <property type="entry name" value="TatB"/>
</dbReference>
<keyword evidence="7 9" id="KW-0811">Translocation</keyword>
<evidence type="ECO:0000256" key="10">
    <source>
        <dbReference type="SAM" id="MobiDB-lite"/>
    </source>
</evidence>
<feature type="compositionally biased region" description="Basic and acidic residues" evidence="10">
    <location>
        <begin position="72"/>
        <end position="92"/>
    </location>
</feature>
<evidence type="ECO:0000256" key="6">
    <source>
        <dbReference type="ARBA" id="ARBA00022989"/>
    </source>
</evidence>
<dbReference type="GO" id="GO:0033281">
    <property type="term" value="C:TAT protein transport complex"/>
    <property type="evidence" value="ECO:0007669"/>
    <property type="project" value="UniProtKB-UniRule"/>
</dbReference>
<evidence type="ECO:0000256" key="5">
    <source>
        <dbReference type="ARBA" id="ARBA00022927"/>
    </source>
</evidence>
<sequence>MFDVGFSELLLIAVVALVVLGPERLPGAARTLGALLRRARQGWASVQAEVERELELEELKKQARNAAAQTREAADRLRRGLDEAEHSIRKTAESAAAPPADAAPTEKPPTEKPPTDEPPRPAT</sequence>
<comment type="subunit">
    <text evidence="9">The Tat system comprises two distinct complexes: a TatABC complex, containing multiple copies of TatA, TatB and TatC subunits, and a separate TatA complex, containing only TatA subunits. Substrates initially bind to the TatABC complex, which probably triggers association of the separate TatA complex to form the active translocon.</text>
</comment>
<keyword evidence="2 9" id="KW-0813">Transport</keyword>
<name>A0A0K8QJF5_9GAMM</name>
<dbReference type="Gene3D" id="1.20.5.3310">
    <property type="match status" value="1"/>
</dbReference>
<dbReference type="EMBL" id="DF970140">
    <property type="protein sequence ID" value="GAP64959.1"/>
    <property type="molecule type" value="Genomic_DNA"/>
</dbReference>
<accession>A0A0K8QJF5</accession>
<feature type="region of interest" description="Disordered" evidence="10">
    <location>
        <begin position="64"/>
        <end position="123"/>
    </location>
</feature>
<dbReference type="HAMAP" id="MF_00237">
    <property type="entry name" value="TatB"/>
    <property type="match status" value="1"/>
</dbReference>
<dbReference type="PRINTS" id="PR01506">
    <property type="entry name" value="TATBPROTEIN"/>
</dbReference>
<evidence type="ECO:0000313" key="11">
    <source>
        <dbReference type="EMBL" id="GAN45582.1"/>
    </source>
</evidence>
<evidence type="ECO:0000313" key="13">
    <source>
        <dbReference type="Proteomes" id="UP000253740"/>
    </source>
</evidence>
<dbReference type="GO" id="GO:0043953">
    <property type="term" value="P:protein transport by the Tat complex"/>
    <property type="evidence" value="ECO:0007669"/>
    <property type="project" value="UniProtKB-UniRule"/>
</dbReference>